<proteinExistence type="predicted"/>
<protein>
    <submittedName>
        <fullName evidence="1">Uncharacterized protein</fullName>
    </submittedName>
</protein>
<reference evidence="1" key="1">
    <citation type="journal article" date="2023" name="Mol. Phylogenet. Evol.">
        <title>Genome-scale phylogeny and comparative genomics of the fungal order Sordariales.</title>
        <authorList>
            <person name="Hensen N."/>
            <person name="Bonometti L."/>
            <person name="Westerberg I."/>
            <person name="Brannstrom I.O."/>
            <person name="Guillou S."/>
            <person name="Cros-Aarteil S."/>
            <person name="Calhoun S."/>
            <person name="Haridas S."/>
            <person name="Kuo A."/>
            <person name="Mondo S."/>
            <person name="Pangilinan J."/>
            <person name="Riley R."/>
            <person name="LaButti K."/>
            <person name="Andreopoulos B."/>
            <person name="Lipzen A."/>
            <person name="Chen C."/>
            <person name="Yan M."/>
            <person name="Daum C."/>
            <person name="Ng V."/>
            <person name="Clum A."/>
            <person name="Steindorff A."/>
            <person name="Ohm R.A."/>
            <person name="Martin F."/>
            <person name="Silar P."/>
            <person name="Natvig D.O."/>
            <person name="Lalanne C."/>
            <person name="Gautier V."/>
            <person name="Ament-Velasquez S.L."/>
            <person name="Kruys A."/>
            <person name="Hutchinson M.I."/>
            <person name="Powell A.J."/>
            <person name="Barry K."/>
            <person name="Miller A.N."/>
            <person name="Grigoriev I.V."/>
            <person name="Debuchy R."/>
            <person name="Gladieux P."/>
            <person name="Hiltunen Thoren M."/>
            <person name="Johannesson H."/>
        </authorList>
    </citation>
    <scope>NUCLEOTIDE SEQUENCE</scope>
    <source>
        <strain evidence="1">CBS 990.96</strain>
    </source>
</reference>
<dbReference type="AlphaFoldDB" id="A0AAN7BE31"/>
<comment type="caution">
    <text evidence="1">The sequence shown here is derived from an EMBL/GenBank/DDBJ whole genome shotgun (WGS) entry which is preliminary data.</text>
</comment>
<evidence type="ECO:0000313" key="1">
    <source>
        <dbReference type="EMBL" id="KAK4220568.1"/>
    </source>
</evidence>
<evidence type="ECO:0000313" key="2">
    <source>
        <dbReference type="Proteomes" id="UP001301958"/>
    </source>
</evidence>
<dbReference type="EMBL" id="MU865710">
    <property type="protein sequence ID" value="KAK4220568.1"/>
    <property type="molecule type" value="Genomic_DNA"/>
</dbReference>
<gene>
    <name evidence="1" type="ORF">QBC38DRAFT_505625</name>
</gene>
<organism evidence="1 2">
    <name type="scientific">Podospora fimiseda</name>
    <dbReference type="NCBI Taxonomy" id="252190"/>
    <lineage>
        <taxon>Eukaryota</taxon>
        <taxon>Fungi</taxon>
        <taxon>Dikarya</taxon>
        <taxon>Ascomycota</taxon>
        <taxon>Pezizomycotina</taxon>
        <taxon>Sordariomycetes</taxon>
        <taxon>Sordariomycetidae</taxon>
        <taxon>Sordariales</taxon>
        <taxon>Podosporaceae</taxon>
        <taxon>Podospora</taxon>
    </lineage>
</organism>
<reference evidence="1" key="2">
    <citation type="submission" date="2023-05" db="EMBL/GenBank/DDBJ databases">
        <authorList>
            <consortium name="Lawrence Berkeley National Laboratory"/>
            <person name="Steindorff A."/>
            <person name="Hensen N."/>
            <person name="Bonometti L."/>
            <person name="Westerberg I."/>
            <person name="Brannstrom I.O."/>
            <person name="Guillou S."/>
            <person name="Cros-Aarteil S."/>
            <person name="Calhoun S."/>
            <person name="Haridas S."/>
            <person name="Kuo A."/>
            <person name="Mondo S."/>
            <person name="Pangilinan J."/>
            <person name="Riley R."/>
            <person name="Labutti K."/>
            <person name="Andreopoulos B."/>
            <person name="Lipzen A."/>
            <person name="Chen C."/>
            <person name="Yanf M."/>
            <person name="Daum C."/>
            <person name="Ng V."/>
            <person name="Clum A."/>
            <person name="Ohm R."/>
            <person name="Martin F."/>
            <person name="Silar P."/>
            <person name="Natvig D."/>
            <person name="Lalanne C."/>
            <person name="Gautier V."/>
            <person name="Ament-Velasquez S.L."/>
            <person name="Kruys A."/>
            <person name="Hutchinson M.I."/>
            <person name="Powell A.J."/>
            <person name="Barry K."/>
            <person name="Miller A.N."/>
            <person name="Grigoriev I.V."/>
            <person name="Debuchy R."/>
            <person name="Gladieux P."/>
            <person name="Thoren M.H."/>
            <person name="Johannesson H."/>
        </authorList>
    </citation>
    <scope>NUCLEOTIDE SEQUENCE</scope>
    <source>
        <strain evidence="1">CBS 990.96</strain>
    </source>
</reference>
<accession>A0AAN7BE31</accession>
<keyword evidence="2" id="KW-1185">Reference proteome</keyword>
<name>A0AAN7BE31_9PEZI</name>
<sequence length="145" mass="16322">MVLCWSKPISNDMPSEKSMAMETQLDQIAFESCRQAETVISCMIGEKMERRSIDITTGMVSAADVEAAVRKIPIGLYGFGEVRRGGEKEIAIPGWHTKFKHSGRTVRVRINIEVDGKEWDPTLCVENPITRVGVRFEILEDPFGY</sequence>
<dbReference type="Proteomes" id="UP001301958">
    <property type="component" value="Unassembled WGS sequence"/>
</dbReference>